<evidence type="ECO:0000256" key="1">
    <source>
        <dbReference type="SAM" id="Coils"/>
    </source>
</evidence>
<reference evidence="2 3" key="1">
    <citation type="submission" date="2018-06" db="EMBL/GenBank/DDBJ databases">
        <authorList>
            <consortium name="Pathogen Informatics"/>
            <person name="Doyle S."/>
        </authorList>
    </citation>
    <scope>NUCLEOTIDE SEQUENCE [LARGE SCALE GENOMIC DNA]</scope>
    <source>
        <strain evidence="2 3">NCTC12020</strain>
    </source>
</reference>
<dbReference type="OrthoDB" id="1625354at2"/>
<dbReference type="EMBL" id="UHIO01000001">
    <property type="protein sequence ID" value="SUP42258.1"/>
    <property type="molecule type" value="Genomic_DNA"/>
</dbReference>
<evidence type="ECO:0008006" key="4">
    <source>
        <dbReference type="Google" id="ProtNLM"/>
    </source>
</evidence>
<organism evidence="2 3">
    <name type="scientific">Veillonella criceti</name>
    <dbReference type="NCBI Taxonomy" id="103891"/>
    <lineage>
        <taxon>Bacteria</taxon>
        <taxon>Bacillati</taxon>
        <taxon>Bacillota</taxon>
        <taxon>Negativicutes</taxon>
        <taxon>Veillonellales</taxon>
        <taxon>Veillonellaceae</taxon>
        <taxon>Veillonella</taxon>
    </lineage>
</organism>
<keyword evidence="1" id="KW-0175">Coiled coil</keyword>
<dbReference type="Proteomes" id="UP000255367">
    <property type="component" value="Unassembled WGS sequence"/>
</dbReference>
<dbReference type="RefSeq" id="WP_115310047.1">
    <property type="nucleotide sequence ID" value="NZ_UHIO01000001.1"/>
</dbReference>
<dbReference type="AlphaFoldDB" id="A0A380NJY0"/>
<evidence type="ECO:0000313" key="3">
    <source>
        <dbReference type="Proteomes" id="UP000255367"/>
    </source>
</evidence>
<feature type="coiled-coil region" evidence="1">
    <location>
        <begin position="86"/>
        <end position="113"/>
    </location>
</feature>
<accession>A0A380NJY0</accession>
<proteinExistence type="predicted"/>
<name>A0A380NJY0_9FIRM</name>
<sequence>MAYQLKEIFAALAATENGAEMVADLQQEIGNLRTESAARRNKEKELLGLLGIDDPAKAPETIKGINETLTALKAAGQKPETMGAQFEALSKQVKELTDKMTQAEEKAKQERDKRIQTTIKSQLISALNEGHAIKPDTFASLLIPNVVVKDDESIAFKQGDSEIDVKDGVNAWLKENLWAVKNTSQPGAGSTSSSNQKKMYSMEDLKNMSPAEINANWETIKKGVTE</sequence>
<protein>
    <recommendedName>
        <fullName evidence="4">Phage minor structural protein GP20</fullName>
    </recommendedName>
</protein>
<keyword evidence="3" id="KW-1185">Reference proteome</keyword>
<evidence type="ECO:0000313" key="2">
    <source>
        <dbReference type="EMBL" id="SUP42258.1"/>
    </source>
</evidence>
<gene>
    <name evidence="2" type="ORF">NCTC12020_00834</name>
</gene>